<evidence type="ECO:0000256" key="1">
    <source>
        <dbReference type="SAM" id="SignalP"/>
    </source>
</evidence>
<dbReference type="EMBL" id="JANBTW010000067">
    <property type="protein sequence ID" value="KAJ2673582.1"/>
    <property type="molecule type" value="Genomic_DNA"/>
</dbReference>
<reference evidence="2" key="1">
    <citation type="submission" date="2022-07" db="EMBL/GenBank/DDBJ databases">
        <title>Phylogenomic reconstructions and comparative analyses of Kickxellomycotina fungi.</title>
        <authorList>
            <person name="Reynolds N.K."/>
            <person name="Stajich J.E."/>
            <person name="Barry K."/>
            <person name="Grigoriev I.V."/>
            <person name="Crous P."/>
            <person name="Smith M.E."/>
        </authorList>
    </citation>
    <scope>NUCLEOTIDE SEQUENCE</scope>
    <source>
        <strain evidence="2">NRRL 3115</strain>
    </source>
</reference>
<evidence type="ECO:0000313" key="2">
    <source>
        <dbReference type="EMBL" id="KAJ2673582.1"/>
    </source>
</evidence>
<dbReference type="Proteomes" id="UP001151518">
    <property type="component" value="Unassembled WGS sequence"/>
</dbReference>
<accession>A0A9W8G4P1</accession>
<dbReference type="AlphaFoldDB" id="A0A9W8G4P1"/>
<proteinExistence type="predicted"/>
<feature type="signal peptide" evidence="1">
    <location>
        <begin position="1"/>
        <end position="15"/>
    </location>
</feature>
<evidence type="ECO:0000313" key="3">
    <source>
        <dbReference type="Proteomes" id="UP001151518"/>
    </source>
</evidence>
<name>A0A9W8G4P1_9FUNG</name>
<comment type="caution">
    <text evidence="2">The sequence shown here is derived from an EMBL/GenBank/DDBJ whole genome shotgun (WGS) entry which is preliminary data.</text>
</comment>
<dbReference type="OrthoDB" id="5560607at2759"/>
<organism evidence="2 3">
    <name type="scientific">Coemansia spiralis</name>
    <dbReference type="NCBI Taxonomy" id="417178"/>
    <lineage>
        <taxon>Eukaryota</taxon>
        <taxon>Fungi</taxon>
        <taxon>Fungi incertae sedis</taxon>
        <taxon>Zoopagomycota</taxon>
        <taxon>Kickxellomycotina</taxon>
        <taxon>Kickxellomycetes</taxon>
        <taxon>Kickxellales</taxon>
        <taxon>Kickxellaceae</taxon>
        <taxon>Coemansia</taxon>
    </lineage>
</organism>
<gene>
    <name evidence="2" type="ORF">GGI25_004683</name>
</gene>
<feature type="chain" id="PRO_5040735415" evidence="1">
    <location>
        <begin position="16"/>
        <end position="227"/>
    </location>
</feature>
<sequence>MRVILLSLLAASALALPAIVRRDEVNGAVALSNPDINNGAKDEGVLKNSVSLEGALIDHPTDNTLTDINTNLNFHDNAVLNPTVNAAVNTEGGAVVGDNNQIIPLHSGGGVWLRRKRQVNAPAAVDNPVVNSGAMREGSLDAGLSADGARFVNPVGNSVAQANTNEEVSGNNFENPEWNAIDNNQGPAMAGDDNTLVQVNNMPDAIHIDNGALMDAALAAGGFAPLV</sequence>
<keyword evidence="1" id="KW-0732">Signal</keyword>
<protein>
    <submittedName>
        <fullName evidence="2">Uncharacterized protein</fullName>
    </submittedName>
</protein>